<sequence>MAGDLDFGFWRKVVPQVCRREPAVWDAVNAISALFESPDPCLDPVFLRRNPEMFRTLDQNHQDALTWYSRSLSTIRSQIDRGTVDMHTALVSCVLFVCIETLQGHVESALELYRQGETLILDLLNRGIGRGVSIAESTFLNETAIPLFLRLGTIALSISGVPPSRLIGTHDIMVGNQFASLDSARAALTPLISEIMLFQRAAEEHVLAVGGELHVTEELVAQQKALLARIEDWHCTFQRLLTSAPKPRDSAAANLLTYYAAAKIIVSVCLVSDEAIYDAHISDFQTIVNQSELALELSAGLNGAQPPFTFEMGAGLPLFLAAMKCRHRSIRAKALQLLRKSPQVQGFYKCTPGAALAQGIAEMEEGLSSTMLSPERHADAMSPASTNTANDTNAFDPLGHPLTKTPNSERPDIPKTPPLSPNSVLSTPMIIPNQIRWHV</sequence>
<reference evidence="1 2" key="1">
    <citation type="journal article" date="2023" name="ACS Omega">
        <title>Identification of the Neoaspergillic Acid Biosynthesis Gene Cluster by Establishing an In Vitro CRISPR-Ribonucleoprotein Genetic System in Aspergillus melleus.</title>
        <authorList>
            <person name="Yuan B."/>
            <person name="Grau M.F."/>
            <person name="Murata R.M."/>
            <person name="Torok T."/>
            <person name="Venkateswaran K."/>
            <person name="Stajich J.E."/>
            <person name="Wang C.C.C."/>
        </authorList>
    </citation>
    <scope>NUCLEOTIDE SEQUENCE [LARGE SCALE GENOMIC DNA]</scope>
    <source>
        <strain evidence="1 2">IMV 1140</strain>
    </source>
</reference>
<dbReference type="EMBL" id="JAOPJF010000041">
    <property type="protein sequence ID" value="KAK1143344.1"/>
    <property type="molecule type" value="Genomic_DNA"/>
</dbReference>
<dbReference type="Proteomes" id="UP001177260">
    <property type="component" value="Unassembled WGS sequence"/>
</dbReference>
<gene>
    <name evidence="1" type="ORF">N8T08_006872</name>
</gene>
<keyword evidence="2" id="KW-1185">Reference proteome</keyword>
<protein>
    <submittedName>
        <fullName evidence="1">Uncharacterized protein</fullName>
    </submittedName>
</protein>
<comment type="caution">
    <text evidence="1">The sequence shown here is derived from an EMBL/GenBank/DDBJ whole genome shotgun (WGS) entry which is preliminary data.</text>
</comment>
<evidence type="ECO:0000313" key="2">
    <source>
        <dbReference type="Proteomes" id="UP001177260"/>
    </source>
</evidence>
<organism evidence="1 2">
    <name type="scientific">Aspergillus melleus</name>
    <dbReference type="NCBI Taxonomy" id="138277"/>
    <lineage>
        <taxon>Eukaryota</taxon>
        <taxon>Fungi</taxon>
        <taxon>Dikarya</taxon>
        <taxon>Ascomycota</taxon>
        <taxon>Pezizomycotina</taxon>
        <taxon>Eurotiomycetes</taxon>
        <taxon>Eurotiomycetidae</taxon>
        <taxon>Eurotiales</taxon>
        <taxon>Aspergillaceae</taxon>
        <taxon>Aspergillus</taxon>
        <taxon>Aspergillus subgen. Circumdati</taxon>
    </lineage>
</organism>
<evidence type="ECO:0000313" key="1">
    <source>
        <dbReference type="EMBL" id="KAK1143344.1"/>
    </source>
</evidence>
<accession>A0ACC3AZZ5</accession>
<proteinExistence type="predicted"/>
<name>A0ACC3AZZ5_9EURO</name>